<gene>
    <name evidence="1" type="ORF">BST63_00400</name>
</gene>
<dbReference type="EMBL" id="NAFK01000076">
    <property type="protein sequence ID" value="OSJ36679.1"/>
    <property type="molecule type" value="Genomic_DNA"/>
</dbReference>
<sequence length="75" mass="8285">MNKPKLHIDSPQPRKAQRADLAPTVGFAIVVDGRFKSEFDDAKAAERAAAELVAKYPMLKIEIYNASSKSRTPAR</sequence>
<dbReference type="Proteomes" id="UP000193884">
    <property type="component" value="Unassembled WGS sequence"/>
</dbReference>
<dbReference type="RefSeq" id="WP_085383120.1">
    <property type="nucleotide sequence ID" value="NZ_NAFJ01000051.1"/>
</dbReference>
<proteinExistence type="predicted"/>
<name>A0ABX3XBH3_9BRAD</name>
<comment type="caution">
    <text evidence="1">The sequence shown here is derived from an EMBL/GenBank/DDBJ whole genome shotgun (WGS) entry which is preliminary data.</text>
</comment>
<keyword evidence="2" id="KW-1185">Reference proteome</keyword>
<evidence type="ECO:0000313" key="2">
    <source>
        <dbReference type="Proteomes" id="UP000193884"/>
    </source>
</evidence>
<evidence type="ECO:0000313" key="1">
    <source>
        <dbReference type="EMBL" id="OSJ36679.1"/>
    </source>
</evidence>
<protein>
    <submittedName>
        <fullName evidence="1">Uncharacterized protein</fullName>
    </submittedName>
</protein>
<reference evidence="1 2" key="1">
    <citation type="submission" date="2017-03" db="EMBL/GenBank/DDBJ databases">
        <title>Whole genome sequences of fourteen strains of Bradyrhizobium canariense and one strain of Bradyrhizobium japonicum isolated from Lupinus (Papilionoideae: Genisteae) species in Algeria.</title>
        <authorList>
            <person name="Crovadore J."/>
            <person name="Chekireb D."/>
            <person name="Brachmann A."/>
            <person name="Chablais R."/>
            <person name="Cochard B."/>
            <person name="Lefort F."/>
        </authorList>
    </citation>
    <scope>NUCLEOTIDE SEQUENCE [LARGE SCALE GENOMIC DNA]</scope>
    <source>
        <strain evidence="1 2">UBMAN05</strain>
    </source>
</reference>
<accession>A0ABX3XBH3</accession>
<organism evidence="1 2">
    <name type="scientific">Bradyrhizobium canariense</name>
    <dbReference type="NCBI Taxonomy" id="255045"/>
    <lineage>
        <taxon>Bacteria</taxon>
        <taxon>Pseudomonadati</taxon>
        <taxon>Pseudomonadota</taxon>
        <taxon>Alphaproteobacteria</taxon>
        <taxon>Hyphomicrobiales</taxon>
        <taxon>Nitrobacteraceae</taxon>
        <taxon>Bradyrhizobium</taxon>
    </lineage>
</organism>